<evidence type="ECO:0000256" key="1">
    <source>
        <dbReference type="SAM" id="SignalP"/>
    </source>
</evidence>
<dbReference type="Proteomes" id="UP000192330">
    <property type="component" value="Unassembled WGS sequence"/>
</dbReference>
<protein>
    <submittedName>
        <fullName evidence="2">Uncharacterized protein</fullName>
    </submittedName>
</protein>
<sequence length="233" mass="26081">MLTFLRSTALTAAISVSATIAAPAPAEAYPIDCAILLCLAGGWPSSPECSAARATFIRRITPFPIEPPLQIWRCPMGASFEVDPSTLTADRIYEILMDESVPQQSFPAPAPEGFTLKPQPAVYRETDNLPFSDSTMVHPVQSADIDVSGPAFDFIRSIRVSQVRVREWGEECHSYKDIRIGTYDSQGRFSWRDSEVVPAAFEGRDRRCPRNLRGVLVEWRDYQGNYDKEQVNY</sequence>
<feature type="chain" id="PRO_5012031911" evidence="1">
    <location>
        <begin position="29"/>
        <end position="233"/>
    </location>
</feature>
<accession>A0A1W2DXS9</accession>
<keyword evidence="1" id="KW-0732">Signal</keyword>
<dbReference type="OrthoDB" id="6197542at2"/>
<dbReference type="EMBL" id="FWYD01000019">
    <property type="protein sequence ID" value="SMD02253.1"/>
    <property type="molecule type" value="Genomic_DNA"/>
</dbReference>
<evidence type="ECO:0000313" key="3">
    <source>
        <dbReference type="Proteomes" id="UP000192330"/>
    </source>
</evidence>
<dbReference type="STRING" id="1387277.SAMN06295998_11945"/>
<gene>
    <name evidence="2" type="ORF">SAMN06295998_11945</name>
</gene>
<dbReference type="RefSeq" id="WP_084354101.1">
    <property type="nucleotide sequence ID" value="NZ_FWYD01000019.1"/>
</dbReference>
<reference evidence="2 3" key="1">
    <citation type="submission" date="2017-04" db="EMBL/GenBank/DDBJ databases">
        <authorList>
            <person name="Afonso C.L."/>
            <person name="Miller P.J."/>
            <person name="Scott M.A."/>
            <person name="Spackman E."/>
            <person name="Goraichik I."/>
            <person name="Dimitrov K.M."/>
            <person name="Suarez D.L."/>
            <person name="Swayne D.E."/>
        </authorList>
    </citation>
    <scope>NUCLEOTIDE SEQUENCE [LARGE SCALE GENOMIC DNA]</scope>
    <source>
        <strain evidence="2 3">CGMCC 1.12644</strain>
    </source>
</reference>
<name>A0A1W2DXS9_9RHOB</name>
<feature type="signal peptide" evidence="1">
    <location>
        <begin position="1"/>
        <end position="28"/>
    </location>
</feature>
<dbReference type="AlphaFoldDB" id="A0A1W2DXS9"/>
<proteinExistence type="predicted"/>
<organism evidence="2 3">
    <name type="scientific">Primorskyibacter flagellatus</name>
    <dbReference type="NCBI Taxonomy" id="1387277"/>
    <lineage>
        <taxon>Bacteria</taxon>
        <taxon>Pseudomonadati</taxon>
        <taxon>Pseudomonadota</taxon>
        <taxon>Alphaproteobacteria</taxon>
        <taxon>Rhodobacterales</taxon>
        <taxon>Roseobacteraceae</taxon>
        <taxon>Primorskyibacter</taxon>
    </lineage>
</organism>
<evidence type="ECO:0000313" key="2">
    <source>
        <dbReference type="EMBL" id="SMD02253.1"/>
    </source>
</evidence>
<keyword evidence="3" id="KW-1185">Reference proteome</keyword>